<dbReference type="PANTHER" id="PTHR43547">
    <property type="entry name" value="TWO-COMPONENT HISTIDINE KINASE"/>
    <property type="match status" value="1"/>
</dbReference>
<dbReference type="STRING" id="1617426.TR69_WS6001000253"/>
<evidence type="ECO:0000256" key="1">
    <source>
        <dbReference type="ARBA" id="ARBA00022553"/>
    </source>
</evidence>
<accession>A0A136M0G6</accession>
<dbReference type="GO" id="GO:0000155">
    <property type="term" value="F:phosphorelay sensor kinase activity"/>
    <property type="evidence" value="ECO:0007669"/>
    <property type="project" value="InterPro"/>
</dbReference>
<dbReference type="SMART" id="SM00388">
    <property type="entry name" value="HisKA"/>
    <property type="match status" value="1"/>
</dbReference>
<keyword evidence="2" id="KW-0472">Membrane</keyword>
<dbReference type="Gene3D" id="3.30.565.10">
    <property type="entry name" value="Histidine kinase-like ATPase, C-terminal domain"/>
    <property type="match status" value="1"/>
</dbReference>
<dbReference type="PROSITE" id="PS50109">
    <property type="entry name" value="HIS_KIN"/>
    <property type="match status" value="1"/>
</dbReference>
<dbReference type="Proteomes" id="UP000070457">
    <property type="component" value="Unassembled WGS sequence"/>
</dbReference>
<feature type="transmembrane region" description="Helical" evidence="2">
    <location>
        <begin position="188"/>
        <end position="209"/>
    </location>
</feature>
<dbReference type="InterPro" id="IPR005467">
    <property type="entry name" value="His_kinase_dom"/>
</dbReference>
<dbReference type="SUPFAM" id="SSF47384">
    <property type="entry name" value="Homodimeric domain of signal transducing histidine kinase"/>
    <property type="match status" value="1"/>
</dbReference>
<keyword evidence="4" id="KW-0808">Transferase</keyword>
<gene>
    <name evidence="4" type="primary">luxQ</name>
    <name evidence="4" type="ORF">TR69_WS6001000253</name>
</gene>
<comment type="caution">
    <text evidence="4">The sequence shown here is derived from an EMBL/GenBank/DDBJ whole genome shotgun (WGS) entry which is preliminary data.</text>
</comment>
<evidence type="ECO:0000313" key="5">
    <source>
        <dbReference type="Proteomes" id="UP000070457"/>
    </source>
</evidence>
<keyword evidence="2" id="KW-1133">Transmembrane helix</keyword>
<dbReference type="Pfam" id="PF00512">
    <property type="entry name" value="HisKA"/>
    <property type="match status" value="1"/>
</dbReference>
<name>A0A136M0G6_9BACT</name>
<dbReference type="InterPro" id="IPR003661">
    <property type="entry name" value="HisK_dim/P_dom"/>
</dbReference>
<keyword evidence="4" id="KW-0418">Kinase</keyword>
<keyword evidence="1" id="KW-0597">Phosphoprotein</keyword>
<feature type="domain" description="Histidine kinase" evidence="3">
    <location>
        <begin position="231"/>
        <end position="366"/>
    </location>
</feature>
<keyword evidence="2" id="KW-0812">Transmembrane</keyword>
<evidence type="ECO:0000259" key="3">
    <source>
        <dbReference type="PROSITE" id="PS50109"/>
    </source>
</evidence>
<dbReference type="InterPro" id="IPR036097">
    <property type="entry name" value="HisK_dim/P_sf"/>
</dbReference>
<reference evidence="4 5" key="1">
    <citation type="submission" date="2015-02" db="EMBL/GenBank/DDBJ databases">
        <title>Improved understanding of the partial-nitritation anammox process through 23 genomes representing the majority of the microbial community.</title>
        <authorList>
            <person name="Speth D.R."/>
            <person name="In T Zandt M."/>
            <person name="Guerrero Cruz S."/>
            <person name="Jetten M.S."/>
            <person name="Dutilh B.E."/>
        </authorList>
    </citation>
    <scope>NUCLEOTIDE SEQUENCE [LARGE SCALE GENOMIC DNA]</scope>
    <source>
        <strain evidence="4">OLB20</strain>
    </source>
</reference>
<dbReference type="EC" id="2.7.13.3" evidence="4"/>
<dbReference type="InterPro" id="IPR036890">
    <property type="entry name" value="HATPase_C_sf"/>
</dbReference>
<dbReference type="SUPFAM" id="SSF55874">
    <property type="entry name" value="ATPase domain of HSP90 chaperone/DNA topoisomerase II/histidine kinase"/>
    <property type="match status" value="1"/>
</dbReference>
<dbReference type="EMBL" id="JYNZ01000002">
    <property type="protein sequence ID" value="KXK27377.1"/>
    <property type="molecule type" value="Genomic_DNA"/>
</dbReference>
<dbReference type="PANTHER" id="PTHR43547:SF2">
    <property type="entry name" value="HYBRID SIGNAL TRANSDUCTION HISTIDINE KINASE C"/>
    <property type="match status" value="1"/>
</dbReference>
<feature type="transmembrane region" description="Helical" evidence="2">
    <location>
        <begin position="12"/>
        <end position="31"/>
    </location>
</feature>
<evidence type="ECO:0000313" key="4">
    <source>
        <dbReference type="EMBL" id="KXK27377.1"/>
    </source>
</evidence>
<dbReference type="CDD" id="cd00082">
    <property type="entry name" value="HisKA"/>
    <property type="match status" value="1"/>
</dbReference>
<sequence length="385" mass="42100">MTGFLRNRGSLLIAAIAAVAVAGILIFAGWVNATQSEALSVFASALQQRQAVLTGSTVATLIDPAGDTDTLQAELVSVQSRFPEVASLAVLLPEQGKFRVIASTESDDIGTVVSNDQYSRAYSEEQTITFQRQTQSRDASGQEQKSIRIIPVIPVKASDGTVISLLEIGFDTSEVSALVSVISSNSIVFINLFAVFTAGLILLAAAAVIQRRTGETHTREQLEHKDELLASAAHDLGGPLIGIRLDVEELQALLPDNQDAQRLLKEIHDTVQYESNFLQDLLIVSRFERGKEQVFPRPVFLQETFSRLIEDYKPRAQEKGLQLELTTPVDNLPKVIADPDKIGEVFMNYLSNAIKYSDKGTVSVAVEVKSPARNHLSLLRSRTRE</sequence>
<proteinExistence type="predicted"/>
<organism evidence="4 5">
    <name type="scientific">candidate division WS6 bacterium OLB20</name>
    <dbReference type="NCBI Taxonomy" id="1617426"/>
    <lineage>
        <taxon>Bacteria</taxon>
        <taxon>Candidatus Dojkabacteria</taxon>
    </lineage>
</organism>
<dbReference type="AlphaFoldDB" id="A0A136M0G6"/>
<protein>
    <submittedName>
        <fullName evidence="4">Autoinducer 2 sensor kinase/phosphatase LuxQ</fullName>
        <ecNumber evidence="4">2.7.13.3</ecNumber>
    </submittedName>
</protein>
<evidence type="ECO:0000256" key="2">
    <source>
        <dbReference type="SAM" id="Phobius"/>
    </source>
</evidence>
<dbReference type="Gene3D" id="1.10.287.130">
    <property type="match status" value="1"/>
</dbReference>